<keyword evidence="2" id="KW-1185">Reference proteome</keyword>
<dbReference type="AlphaFoldDB" id="A0A2P7B957"/>
<evidence type="ECO:0000313" key="2">
    <source>
        <dbReference type="Proteomes" id="UP000241444"/>
    </source>
</evidence>
<gene>
    <name evidence="1" type="ORF">CU102_24290</name>
</gene>
<dbReference type="OrthoDB" id="9793147at2"/>
<accession>A0A2P7B957</accession>
<dbReference type="Proteomes" id="UP000241444">
    <property type="component" value="Unassembled WGS sequence"/>
</dbReference>
<protein>
    <submittedName>
        <fullName evidence="1">Cupin</fullName>
    </submittedName>
</protein>
<reference evidence="2" key="1">
    <citation type="submission" date="2017-11" db="EMBL/GenBank/DDBJ databases">
        <authorList>
            <person name="Kuznetsova I."/>
            <person name="Sazanova A."/>
            <person name="Chirak E."/>
            <person name="Safronova V."/>
            <person name="Willems A."/>
        </authorList>
    </citation>
    <scope>NUCLEOTIDE SEQUENCE [LARGE SCALE GENOMIC DNA]</scope>
    <source>
        <strain evidence="2">STM 196</strain>
    </source>
</reference>
<name>A0A2P7B957_9HYPH</name>
<dbReference type="Gene3D" id="2.60.120.10">
    <property type="entry name" value="Jelly Rolls"/>
    <property type="match status" value="1"/>
</dbReference>
<dbReference type="EMBL" id="PGGO01000026">
    <property type="protein sequence ID" value="PSH62988.1"/>
    <property type="molecule type" value="Genomic_DNA"/>
</dbReference>
<sequence length="129" mass="14618">MPSEKEHKEFHSVDMDGEGWHSPPGYPLEIEQKLLAGSLDEAHMTGSRTRLLRFKPGAYTTIAFVHDYWEEVYLISGDLIVGGADAQHQLSFFSHTYACRPPGVYHGPFRSETGCLLLEFHYYSDRSAP</sequence>
<proteinExistence type="predicted"/>
<dbReference type="RefSeq" id="WP_106713667.1">
    <property type="nucleotide sequence ID" value="NZ_PGGO01000026.1"/>
</dbReference>
<organism evidence="1 2">
    <name type="scientific">Phyllobacterium brassicacearum</name>
    <dbReference type="NCBI Taxonomy" id="314235"/>
    <lineage>
        <taxon>Bacteria</taxon>
        <taxon>Pseudomonadati</taxon>
        <taxon>Pseudomonadota</taxon>
        <taxon>Alphaproteobacteria</taxon>
        <taxon>Hyphomicrobiales</taxon>
        <taxon>Phyllobacteriaceae</taxon>
        <taxon>Phyllobacterium</taxon>
    </lineage>
</organism>
<dbReference type="InterPro" id="IPR014710">
    <property type="entry name" value="RmlC-like_jellyroll"/>
</dbReference>
<comment type="caution">
    <text evidence="1">The sequence shown here is derived from an EMBL/GenBank/DDBJ whole genome shotgun (WGS) entry which is preliminary data.</text>
</comment>
<dbReference type="InterPro" id="IPR011051">
    <property type="entry name" value="RmlC_Cupin_sf"/>
</dbReference>
<evidence type="ECO:0000313" key="1">
    <source>
        <dbReference type="EMBL" id="PSH62988.1"/>
    </source>
</evidence>
<dbReference type="SUPFAM" id="SSF51182">
    <property type="entry name" value="RmlC-like cupins"/>
    <property type="match status" value="1"/>
</dbReference>